<evidence type="ECO:0000313" key="2">
    <source>
        <dbReference type="Proteomes" id="UP000295285"/>
    </source>
</evidence>
<comment type="caution">
    <text evidence="1">The sequence shown here is derived from an EMBL/GenBank/DDBJ whole genome shotgun (WGS) entry which is preliminary data.</text>
</comment>
<dbReference type="AlphaFoldDB" id="A0A4R4B327"/>
<name>A0A4R4B327_BACTU</name>
<dbReference type="EMBL" id="SMDG01000024">
    <property type="protein sequence ID" value="TCW47658.1"/>
    <property type="molecule type" value="Genomic_DNA"/>
</dbReference>
<organism evidence="1 2">
    <name type="scientific">Bacillus thuringiensis</name>
    <dbReference type="NCBI Taxonomy" id="1428"/>
    <lineage>
        <taxon>Bacteria</taxon>
        <taxon>Bacillati</taxon>
        <taxon>Bacillota</taxon>
        <taxon>Bacilli</taxon>
        <taxon>Bacillales</taxon>
        <taxon>Bacillaceae</taxon>
        <taxon>Bacillus</taxon>
        <taxon>Bacillus cereus group</taxon>
    </lineage>
</organism>
<proteinExistence type="predicted"/>
<reference evidence="1 2" key="1">
    <citation type="submission" date="2019-03" db="EMBL/GenBank/DDBJ databases">
        <title>Above-ground endophytic microbial communities from plants in different locations in the United States.</title>
        <authorList>
            <person name="Frank C."/>
        </authorList>
    </citation>
    <scope>NUCLEOTIDE SEQUENCE [LARGE SCALE GENOMIC DNA]</scope>
    <source>
        <strain evidence="1 2">LP_2_YM</strain>
    </source>
</reference>
<sequence>MKIIDLETERKKKEKLMVTIPIIELMYGEKGEIEFKVVGKKVVPQSMFEN</sequence>
<accession>A0A4R4B327</accession>
<protein>
    <submittedName>
        <fullName evidence="1">Uncharacterized protein</fullName>
    </submittedName>
</protein>
<dbReference type="RefSeq" id="WP_154401050.1">
    <property type="nucleotide sequence ID" value="NZ_SMDF01000025.1"/>
</dbReference>
<evidence type="ECO:0000313" key="1">
    <source>
        <dbReference type="EMBL" id="TCW47658.1"/>
    </source>
</evidence>
<gene>
    <name evidence="1" type="ORF">EC910_12450</name>
</gene>
<dbReference type="Proteomes" id="UP000295285">
    <property type="component" value="Unassembled WGS sequence"/>
</dbReference>